<organism evidence="1 2">
    <name type="scientific">Datura stramonium</name>
    <name type="common">Jimsonweed</name>
    <name type="synonym">Common thornapple</name>
    <dbReference type="NCBI Taxonomy" id="4076"/>
    <lineage>
        <taxon>Eukaryota</taxon>
        <taxon>Viridiplantae</taxon>
        <taxon>Streptophyta</taxon>
        <taxon>Embryophyta</taxon>
        <taxon>Tracheophyta</taxon>
        <taxon>Spermatophyta</taxon>
        <taxon>Magnoliopsida</taxon>
        <taxon>eudicotyledons</taxon>
        <taxon>Gunneridae</taxon>
        <taxon>Pentapetalae</taxon>
        <taxon>asterids</taxon>
        <taxon>lamiids</taxon>
        <taxon>Solanales</taxon>
        <taxon>Solanaceae</taxon>
        <taxon>Solanoideae</taxon>
        <taxon>Datureae</taxon>
        <taxon>Datura</taxon>
    </lineage>
</organism>
<protein>
    <submittedName>
        <fullName evidence="1">Uncharacterized protein</fullName>
    </submittedName>
</protein>
<gene>
    <name evidence="1" type="ORF">HAX54_052538</name>
</gene>
<accession>A0ABS8T027</accession>
<evidence type="ECO:0000313" key="1">
    <source>
        <dbReference type="EMBL" id="MCD7464344.1"/>
    </source>
</evidence>
<proteinExistence type="predicted"/>
<sequence length="199" mass="23031">MASRRHSCARAYAEPCSHWRDAVPFWRRERRDARLERNCQNTPRHHGCSIVQNMLSGGEYEQEEVGYVGDIVPPLFPANANFDVTSTMMQLLSMKRLFRSLSASNKVVADGIAEWFMIDHTFAEASEILDNRTKTNRAWHTRESEAALELITKNLTRMNTQKVHVVNTQERGPGYEDNYPDVEEKANFVNNHRDFWANT</sequence>
<dbReference type="Proteomes" id="UP000823775">
    <property type="component" value="Unassembled WGS sequence"/>
</dbReference>
<name>A0ABS8T027_DATST</name>
<reference evidence="1 2" key="1">
    <citation type="journal article" date="2021" name="BMC Genomics">
        <title>Datura genome reveals duplications of psychoactive alkaloid biosynthetic genes and high mutation rate following tissue culture.</title>
        <authorList>
            <person name="Rajewski A."/>
            <person name="Carter-House D."/>
            <person name="Stajich J."/>
            <person name="Litt A."/>
        </authorList>
    </citation>
    <scope>NUCLEOTIDE SEQUENCE [LARGE SCALE GENOMIC DNA]</scope>
    <source>
        <strain evidence="1">AR-01</strain>
    </source>
</reference>
<dbReference type="EMBL" id="JACEIK010000955">
    <property type="protein sequence ID" value="MCD7464344.1"/>
    <property type="molecule type" value="Genomic_DNA"/>
</dbReference>
<comment type="caution">
    <text evidence="1">The sequence shown here is derived from an EMBL/GenBank/DDBJ whole genome shotgun (WGS) entry which is preliminary data.</text>
</comment>
<evidence type="ECO:0000313" key="2">
    <source>
        <dbReference type="Proteomes" id="UP000823775"/>
    </source>
</evidence>
<keyword evidence="2" id="KW-1185">Reference proteome</keyword>